<dbReference type="AlphaFoldDB" id="A0AAV9WC77"/>
<evidence type="ECO:0000256" key="1">
    <source>
        <dbReference type="SAM" id="MobiDB-lite"/>
    </source>
</evidence>
<name>A0AAV9WC77_9PEZI</name>
<comment type="caution">
    <text evidence="2">The sequence shown here is derived from an EMBL/GenBank/DDBJ whole genome shotgun (WGS) entry which is preliminary data.</text>
</comment>
<dbReference type="Proteomes" id="UP001370758">
    <property type="component" value="Unassembled WGS sequence"/>
</dbReference>
<reference evidence="2 3" key="1">
    <citation type="submission" date="2023-08" db="EMBL/GenBank/DDBJ databases">
        <authorList>
            <person name="Palmer J.M."/>
        </authorList>
    </citation>
    <scope>NUCLEOTIDE SEQUENCE [LARGE SCALE GENOMIC DNA]</scope>
    <source>
        <strain evidence="2 3">TWF481</strain>
    </source>
</reference>
<proteinExistence type="predicted"/>
<evidence type="ECO:0000313" key="2">
    <source>
        <dbReference type="EMBL" id="KAK6503173.1"/>
    </source>
</evidence>
<feature type="region of interest" description="Disordered" evidence="1">
    <location>
        <begin position="1"/>
        <end position="26"/>
    </location>
</feature>
<evidence type="ECO:0000313" key="3">
    <source>
        <dbReference type="Proteomes" id="UP001370758"/>
    </source>
</evidence>
<accession>A0AAV9WC77</accession>
<dbReference type="EMBL" id="JAVHJL010000005">
    <property type="protein sequence ID" value="KAK6503173.1"/>
    <property type="molecule type" value="Genomic_DNA"/>
</dbReference>
<keyword evidence="3" id="KW-1185">Reference proteome</keyword>
<protein>
    <submittedName>
        <fullName evidence="2">Uncharacterized protein</fullName>
    </submittedName>
</protein>
<organism evidence="2 3">
    <name type="scientific">Arthrobotrys musiformis</name>
    <dbReference type="NCBI Taxonomy" id="47236"/>
    <lineage>
        <taxon>Eukaryota</taxon>
        <taxon>Fungi</taxon>
        <taxon>Dikarya</taxon>
        <taxon>Ascomycota</taxon>
        <taxon>Pezizomycotina</taxon>
        <taxon>Orbiliomycetes</taxon>
        <taxon>Orbiliales</taxon>
        <taxon>Orbiliaceae</taxon>
        <taxon>Arthrobotrys</taxon>
    </lineage>
</organism>
<feature type="compositionally biased region" description="Polar residues" evidence="1">
    <location>
        <begin position="1"/>
        <end position="12"/>
    </location>
</feature>
<sequence length="127" mass="14212">MSNASNQYRPLTTPSPPRGGQPLSAGAQARIQVLKEEMATLENAPGLRELYARIIRDYETGKIVWQRGAGYVYDIETYACLGRNHEIPSELLRNPSIWTEFCSDEPIVQFMHEQGAQGSSGSRKISR</sequence>
<gene>
    <name evidence="2" type="ORF">TWF481_008206</name>
</gene>